<evidence type="ECO:0000313" key="4">
    <source>
        <dbReference type="EMBL" id="MUO45347.1"/>
    </source>
</evidence>
<dbReference type="EMBL" id="MBFE02000034">
    <property type="protein sequence ID" value="MUO45347.1"/>
    <property type="molecule type" value="Genomic_DNA"/>
</dbReference>
<dbReference type="NCBIfam" id="NF010398">
    <property type="entry name" value="PRK13825.1-2"/>
    <property type="match status" value="1"/>
</dbReference>
<dbReference type="EMBL" id="MBFA02000029">
    <property type="protein sequence ID" value="MUP13241.1"/>
    <property type="molecule type" value="Genomic_DNA"/>
</dbReference>
<dbReference type="InterPro" id="IPR003010">
    <property type="entry name" value="C-N_Hydrolase"/>
</dbReference>
<feature type="region of interest" description="Disordered" evidence="1">
    <location>
        <begin position="1"/>
        <end position="20"/>
    </location>
</feature>
<reference evidence="6 7" key="1">
    <citation type="submission" date="2019-11" db="EMBL/GenBank/DDBJ databases">
        <title>Whole-genome sequencing of Allorhizobium vitis.</title>
        <authorList>
            <person name="Gan H.M."/>
            <person name="Savka M.A."/>
        </authorList>
    </citation>
    <scope>NUCLEOTIDE SEQUENCE [LARGE SCALE GENOMIC DNA]</scope>
    <source>
        <strain evidence="5 7">RF2/1</strain>
        <strain evidence="4 6">T1/7</strain>
    </source>
</reference>
<feature type="domain" description="CN hydrolase" evidence="3">
    <location>
        <begin position="214"/>
        <end position="411"/>
    </location>
</feature>
<evidence type="ECO:0000313" key="6">
    <source>
        <dbReference type="Proteomes" id="UP000179454"/>
    </source>
</evidence>
<comment type="caution">
    <text evidence="5">The sequence shown here is derived from an EMBL/GenBank/DDBJ whole genome shotgun (WGS) entry which is preliminary data.</text>
</comment>
<evidence type="ECO:0000256" key="2">
    <source>
        <dbReference type="SAM" id="Phobius"/>
    </source>
</evidence>
<dbReference type="InterPro" id="IPR036526">
    <property type="entry name" value="C-N_Hydrolase_sf"/>
</dbReference>
<gene>
    <name evidence="5" type="ORF">BBK91_025715</name>
    <name evidence="4" type="ORF">BBL17_026625</name>
</gene>
<feature type="transmembrane region" description="Helical" evidence="2">
    <location>
        <begin position="33"/>
        <end position="63"/>
    </location>
</feature>
<feature type="transmembrane region" description="Helical" evidence="2">
    <location>
        <begin position="70"/>
        <end position="87"/>
    </location>
</feature>
<keyword evidence="2" id="KW-0472">Membrane</keyword>
<keyword evidence="2" id="KW-0812">Transmembrane</keyword>
<dbReference type="Proteomes" id="UP000179454">
    <property type="component" value="Unassembled WGS sequence"/>
</dbReference>
<evidence type="ECO:0000313" key="5">
    <source>
        <dbReference type="EMBL" id="MUP13241.1"/>
    </source>
</evidence>
<dbReference type="RefSeq" id="WP_080517083.1">
    <property type="nucleotide sequence ID" value="NZ_MBFA02000029.1"/>
</dbReference>
<feature type="transmembrane region" description="Helical" evidence="2">
    <location>
        <begin position="157"/>
        <end position="178"/>
    </location>
</feature>
<dbReference type="Pfam" id="PF00795">
    <property type="entry name" value="CN_hydrolase"/>
    <property type="match status" value="1"/>
</dbReference>
<dbReference type="SUPFAM" id="SSF56317">
    <property type="entry name" value="Carbon-nitrogen hydrolase"/>
    <property type="match status" value="1"/>
</dbReference>
<dbReference type="AlphaFoldDB" id="A0ABD6HFA2"/>
<sequence>MTHDILDRSPIAGSSGLPSRSSRLIPESWRGPVLVGLSIVAGTVGWSGNIMTLPVVMLFPLLWAQSPSRLVAAAVSAGYFLAASRGLPQGVANFYAADLWPGLLLWAVASLAFVVVHAVLWARQTERLRAVRYVVAMVQMALPPFGIIGWAHPLTAAGILFPGWGWFGLGAAAILLVVMTGRRWKIAVAALVGLHAWSATNWTQPKAPDRWKGVDLALGQRLGRDSSLTYQRGLIATARAMEDGKARFVVLPESALGFWTPTVARLWQDGLQGSSVTVIAGAAVIDAAGYDNVMVAISASDARVLYRERMPVPVSMWQPWLDWTGQGGGARADLLRNPTVDIDGQKIAPLICYEQLILWPVLQSMILSPAVIVATGNGWWTVGTSIVAIQKASVTAWGRLFGVPVIVAFNT</sequence>
<organism evidence="5 7">
    <name type="scientific">Agrobacterium vitis</name>
    <name type="common">Rhizobium vitis</name>
    <dbReference type="NCBI Taxonomy" id="373"/>
    <lineage>
        <taxon>Bacteria</taxon>
        <taxon>Pseudomonadati</taxon>
        <taxon>Pseudomonadota</taxon>
        <taxon>Alphaproteobacteria</taxon>
        <taxon>Hyphomicrobiales</taxon>
        <taxon>Rhizobiaceae</taxon>
        <taxon>Rhizobium/Agrobacterium group</taxon>
        <taxon>Agrobacterium</taxon>
    </lineage>
</organism>
<proteinExistence type="predicted"/>
<dbReference type="PROSITE" id="PS50263">
    <property type="entry name" value="CN_HYDROLASE"/>
    <property type="match status" value="1"/>
</dbReference>
<accession>A0ABD6HFA2</accession>
<dbReference type="Proteomes" id="UP000179536">
    <property type="component" value="Unassembled WGS sequence"/>
</dbReference>
<dbReference type="PIRSF" id="PIRSF017932">
    <property type="entry name" value="Conjugal_transfer_TraB_rhizob"/>
    <property type="match status" value="1"/>
</dbReference>
<keyword evidence="6" id="KW-1185">Reference proteome</keyword>
<feature type="compositionally biased region" description="Low complexity" evidence="1">
    <location>
        <begin position="11"/>
        <end position="20"/>
    </location>
</feature>
<name>A0ABD6HFA2_AGRVI</name>
<dbReference type="InterPro" id="IPR016707">
    <property type="entry name" value="Conjugal_tfr_TraB_rhizob"/>
</dbReference>
<evidence type="ECO:0000259" key="3">
    <source>
        <dbReference type="PROSITE" id="PS50263"/>
    </source>
</evidence>
<feature type="transmembrane region" description="Helical" evidence="2">
    <location>
        <begin position="99"/>
        <end position="121"/>
    </location>
</feature>
<evidence type="ECO:0000313" key="7">
    <source>
        <dbReference type="Proteomes" id="UP000179536"/>
    </source>
</evidence>
<feature type="transmembrane region" description="Helical" evidence="2">
    <location>
        <begin position="133"/>
        <end position="151"/>
    </location>
</feature>
<keyword evidence="2" id="KW-1133">Transmembrane helix</keyword>
<protein>
    <submittedName>
        <fullName evidence="5">Conjugal transfer protein TraB</fullName>
    </submittedName>
</protein>
<dbReference type="Gene3D" id="3.60.110.10">
    <property type="entry name" value="Carbon-nitrogen hydrolase"/>
    <property type="match status" value="1"/>
</dbReference>
<evidence type="ECO:0000256" key="1">
    <source>
        <dbReference type="SAM" id="MobiDB-lite"/>
    </source>
</evidence>